<dbReference type="GO" id="GO:0004519">
    <property type="term" value="F:endonuclease activity"/>
    <property type="evidence" value="ECO:0007669"/>
    <property type="project" value="UniProtKB-KW"/>
</dbReference>
<evidence type="ECO:0000256" key="16">
    <source>
        <dbReference type="ARBA" id="ARBA00022840"/>
    </source>
</evidence>
<dbReference type="Proteomes" id="UP000830294">
    <property type="component" value="Segment"/>
</dbReference>
<organism evidence="24 25">
    <name type="scientific">Giardia-associated CRESS DNA virus 4</name>
    <dbReference type="NCBI Taxonomy" id="2766568"/>
    <lineage>
        <taxon>Viruses</taxon>
        <taxon>Monodnaviria</taxon>
        <taxon>Shotokuvirae</taxon>
        <taxon>Cressdnaviricota</taxon>
        <taxon>Arfiviricetes</taxon>
        <taxon>Cirlivirales</taxon>
        <taxon>Vilyaviridae</taxon>
        <taxon>Andurilvirus</taxon>
        <taxon>Andurilvirus finwe</taxon>
    </lineage>
</organism>
<reference evidence="24" key="1">
    <citation type="journal article" date="2020" name="Nat. Commun.">
        <title>Entamoeba and Giardia parasites implicated as hosts of CRESS viruses.</title>
        <authorList>
            <person name="Kinsella C.M."/>
            <person name="Bart A."/>
            <person name="Deijs M."/>
            <person name="Broekhuizen P."/>
            <person name="Kaczorowska J."/>
            <person name="Jebbink M.F."/>
            <person name="van Gool T."/>
            <person name="Cotten M."/>
            <person name="van der Hoek L."/>
        </authorList>
    </citation>
    <scope>NUCLEOTIDE SEQUENCE</scope>
    <source>
        <strain evidence="24">84-AMS-01</strain>
    </source>
</reference>
<evidence type="ECO:0000256" key="5">
    <source>
        <dbReference type="ARBA" id="ARBA00014531"/>
    </source>
</evidence>
<evidence type="ECO:0000256" key="18">
    <source>
        <dbReference type="ARBA" id="ARBA00023125"/>
    </source>
</evidence>
<comment type="subcellular location">
    <subcellularLocation>
        <location evidence="3">Host nucleus</location>
    </subcellularLocation>
</comment>
<evidence type="ECO:0000256" key="13">
    <source>
        <dbReference type="ARBA" id="ARBA00022759"/>
    </source>
</evidence>
<dbReference type="GO" id="GO:0016787">
    <property type="term" value="F:hydrolase activity"/>
    <property type="evidence" value="ECO:0007669"/>
    <property type="project" value="UniProtKB-KW"/>
</dbReference>
<evidence type="ECO:0000256" key="10">
    <source>
        <dbReference type="ARBA" id="ARBA00022722"/>
    </source>
</evidence>
<evidence type="ECO:0000256" key="17">
    <source>
        <dbReference type="ARBA" id="ARBA00023124"/>
    </source>
</evidence>
<dbReference type="GeneID" id="80539250"/>
<sequence length="308" mass="35163">MAATAWCGTLHLDTEEFDGETFLKQLVEAKRIAYGIGQIERCPTTGRLHFQFYIQAHRTQALSWVRKYIADRAHWEQARGNVQQCIDYCSKDDTRVAGPWTAGMPKRQGQTAGLEAATELVCSGVALAEVAKRMPLVWVRHGKGLVHLRQTLCLDADRREFGPDGPELWVLWGPSGSGKSRYAKEHWPGAFWKTPYTQWWDGYGTHDTVILDDFRGDCMRLTDLQRLLDWYPLWVEIKGGSLPMLATRYVITSNQHPADWYTRGDPHGTILRRVRDFAEAHGRLLEFPLEQGPMIESPPPFDGWLPID</sequence>
<dbReference type="GO" id="GO:0003677">
    <property type="term" value="F:DNA binding"/>
    <property type="evidence" value="ECO:0007669"/>
    <property type="project" value="UniProtKB-KW"/>
</dbReference>
<dbReference type="GO" id="GO:0042025">
    <property type="term" value="C:host cell nucleus"/>
    <property type="evidence" value="ECO:0007669"/>
    <property type="project" value="UniProtKB-SubCell"/>
</dbReference>
<keyword evidence="18" id="KW-0238">DNA-binding</keyword>
<dbReference type="GO" id="GO:0016779">
    <property type="term" value="F:nucleotidyltransferase activity"/>
    <property type="evidence" value="ECO:0007669"/>
    <property type="project" value="UniProtKB-KW"/>
</dbReference>
<dbReference type="GO" id="GO:0006260">
    <property type="term" value="P:DNA replication"/>
    <property type="evidence" value="ECO:0007669"/>
    <property type="project" value="UniProtKB-KW"/>
</dbReference>
<dbReference type="GO" id="GO:0003723">
    <property type="term" value="F:RNA binding"/>
    <property type="evidence" value="ECO:0007669"/>
    <property type="project" value="InterPro"/>
</dbReference>
<keyword evidence="25" id="KW-1185">Reference proteome</keyword>
<evidence type="ECO:0000256" key="19">
    <source>
        <dbReference type="ARBA" id="ARBA00023268"/>
    </source>
</evidence>
<name>A0AAE7JC69_9VIRU</name>
<evidence type="ECO:0000256" key="15">
    <source>
        <dbReference type="ARBA" id="ARBA00022806"/>
    </source>
</evidence>
<evidence type="ECO:0000313" key="24">
    <source>
        <dbReference type="EMBL" id="QNJ47556.1"/>
    </source>
</evidence>
<dbReference type="InterPro" id="IPR027417">
    <property type="entry name" value="P-loop_NTPase"/>
</dbReference>
<dbReference type="Pfam" id="PF02407">
    <property type="entry name" value="Viral_Rep"/>
    <property type="match status" value="1"/>
</dbReference>
<evidence type="ECO:0000256" key="1">
    <source>
        <dbReference type="ARBA" id="ARBA00001936"/>
    </source>
</evidence>
<evidence type="ECO:0000256" key="6">
    <source>
        <dbReference type="ARBA" id="ARBA00022562"/>
    </source>
</evidence>
<comment type="catalytic activity">
    <reaction evidence="22">
        <text>ATP + H2O = ADP + phosphate + H(+)</text>
        <dbReference type="Rhea" id="RHEA:13065"/>
        <dbReference type="ChEBI" id="CHEBI:15377"/>
        <dbReference type="ChEBI" id="CHEBI:15378"/>
        <dbReference type="ChEBI" id="CHEBI:30616"/>
        <dbReference type="ChEBI" id="CHEBI:43474"/>
        <dbReference type="ChEBI" id="CHEBI:456216"/>
    </reaction>
</comment>
<evidence type="ECO:0000256" key="20">
    <source>
        <dbReference type="ARBA" id="ARBA00030754"/>
    </source>
</evidence>
<feature type="domain" description="CRESS-DNA virus Rep endonuclease" evidence="23">
    <location>
        <begin position="1"/>
        <end position="105"/>
    </location>
</feature>
<keyword evidence="13" id="KW-0255">Endonuclease</keyword>
<evidence type="ECO:0000256" key="2">
    <source>
        <dbReference type="ARBA" id="ARBA00001946"/>
    </source>
</evidence>
<keyword evidence="8" id="KW-0548">Nucleotidyltransferase</keyword>
<evidence type="ECO:0000256" key="11">
    <source>
        <dbReference type="ARBA" id="ARBA00022723"/>
    </source>
</evidence>
<evidence type="ECO:0000256" key="9">
    <source>
        <dbReference type="ARBA" id="ARBA00022705"/>
    </source>
</evidence>
<evidence type="ECO:0000256" key="3">
    <source>
        <dbReference type="ARBA" id="ARBA00004147"/>
    </source>
</evidence>
<keyword evidence="16" id="KW-0067">ATP-binding</keyword>
<dbReference type="PROSITE" id="PS52020">
    <property type="entry name" value="CRESS_DNA_REP"/>
    <property type="match status" value="1"/>
</dbReference>
<keyword evidence="15" id="KW-0347">Helicase</keyword>
<evidence type="ECO:0000259" key="23">
    <source>
        <dbReference type="PROSITE" id="PS52020"/>
    </source>
</evidence>
<evidence type="ECO:0000313" key="25">
    <source>
        <dbReference type="Proteomes" id="UP000830294"/>
    </source>
</evidence>
<dbReference type="InterPro" id="IPR049912">
    <property type="entry name" value="CRESS_DNA_REP"/>
</dbReference>
<evidence type="ECO:0000256" key="7">
    <source>
        <dbReference type="ARBA" id="ARBA00022679"/>
    </source>
</evidence>
<accession>A0AAE7JC69</accession>
<keyword evidence="10" id="KW-0540">Nuclease</keyword>
<comment type="similarity">
    <text evidence="4">Belongs to the nanoviruses/circoviruses replication-associated protein family.</text>
</comment>
<dbReference type="EMBL" id="MT293429">
    <property type="protein sequence ID" value="QNJ47556.1"/>
    <property type="molecule type" value="Genomic_DNA"/>
</dbReference>
<evidence type="ECO:0000256" key="12">
    <source>
        <dbReference type="ARBA" id="ARBA00022741"/>
    </source>
</evidence>
<keyword evidence="9" id="KW-0235">DNA replication</keyword>
<evidence type="ECO:0000256" key="8">
    <source>
        <dbReference type="ARBA" id="ARBA00022695"/>
    </source>
</evidence>
<proteinExistence type="inferred from homology"/>
<keyword evidence="19" id="KW-0511">Multifunctional enzyme</keyword>
<keyword evidence="7" id="KW-0808">Transferase</keyword>
<keyword evidence="17" id="KW-0190">Covalent protein-DNA linkage</keyword>
<dbReference type="Gene3D" id="3.40.1310.20">
    <property type="match status" value="1"/>
</dbReference>
<evidence type="ECO:0000256" key="21">
    <source>
        <dbReference type="ARBA" id="ARBA00032243"/>
    </source>
</evidence>
<dbReference type="SUPFAM" id="SSF52540">
    <property type="entry name" value="P-loop containing nucleoside triphosphate hydrolases"/>
    <property type="match status" value="1"/>
</dbReference>
<keyword evidence="11" id="KW-0479">Metal-binding</keyword>
<dbReference type="GO" id="GO:0003724">
    <property type="term" value="F:RNA helicase activity"/>
    <property type="evidence" value="ECO:0007669"/>
    <property type="project" value="InterPro"/>
</dbReference>
<keyword evidence="12" id="KW-0547">Nucleotide-binding</keyword>
<evidence type="ECO:0000256" key="14">
    <source>
        <dbReference type="ARBA" id="ARBA00022801"/>
    </source>
</evidence>
<dbReference type="Pfam" id="PF00910">
    <property type="entry name" value="RNA_helicase"/>
    <property type="match status" value="1"/>
</dbReference>
<keyword evidence="14" id="KW-0378">Hydrolase</keyword>
<keyword evidence="6" id="KW-1048">Host nucleus</keyword>
<dbReference type="KEGG" id="vg:80539250"/>
<protein>
    <recommendedName>
        <fullName evidence="5">Replication-associated protein</fullName>
    </recommendedName>
    <alternativeName>
        <fullName evidence="20">ATP-dependent helicase Rep</fullName>
    </alternativeName>
    <alternativeName>
        <fullName evidence="21">RepP</fullName>
    </alternativeName>
</protein>
<comment type="cofactor">
    <cofactor evidence="2">
        <name>Mg(2+)</name>
        <dbReference type="ChEBI" id="CHEBI:18420"/>
    </cofactor>
</comment>
<evidence type="ECO:0000256" key="22">
    <source>
        <dbReference type="ARBA" id="ARBA00049360"/>
    </source>
</evidence>
<dbReference type="RefSeq" id="YP_010800619.1">
    <property type="nucleotide sequence ID" value="NC_076894.1"/>
</dbReference>
<dbReference type="InterPro" id="IPR000605">
    <property type="entry name" value="Helicase_SF3_ssDNA/RNA_vir"/>
</dbReference>
<evidence type="ECO:0000256" key="4">
    <source>
        <dbReference type="ARBA" id="ARBA00008545"/>
    </source>
</evidence>
<comment type="cofactor">
    <cofactor evidence="1">
        <name>Mn(2+)</name>
        <dbReference type="ChEBI" id="CHEBI:29035"/>
    </cofactor>
</comment>
<dbReference type="GO" id="GO:0005524">
    <property type="term" value="F:ATP binding"/>
    <property type="evidence" value="ECO:0007669"/>
    <property type="project" value="UniProtKB-KW"/>
</dbReference>
<dbReference type="GO" id="GO:0046872">
    <property type="term" value="F:metal ion binding"/>
    <property type="evidence" value="ECO:0007669"/>
    <property type="project" value="UniProtKB-KW"/>
</dbReference>